<evidence type="ECO:0000313" key="8">
    <source>
        <dbReference type="Proteomes" id="UP001213623"/>
    </source>
</evidence>
<feature type="region of interest" description="Disordered" evidence="5">
    <location>
        <begin position="1"/>
        <end position="40"/>
    </location>
</feature>
<dbReference type="GO" id="GO:0005634">
    <property type="term" value="C:nucleus"/>
    <property type="evidence" value="ECO:0007669"/>
    <property type="project" value="TreeGrafter"/>
</dbReference>
<evidence type="ECO:0000313" key="7">
    <source>
        <dbReference type="EMBL" id="WFD27987.1"/>
    </source>
</evidence>
<feature type="region of interest" description="Disordered" evidence="5">
    <location>
        <begin position="79"/>
        <end position="158"/>
    </location>
</feature>
<dbReference type="PANTHER" id="PTHR23354">
    <property type="entry name" value="NUCLEOLAR PROTEIN 7/ESTROGEN RECEPTOR COACTIVATOR-RELATED"/>
    <property type="match status" value="1"/>
</dbReference>
<comment type="similarity">
    <text evidence="2">Belongs to the OXR1 family.</text>
</comment>
<sequence>MPVPHHQRTDSFGEFVSADDSDVPMQDPPQEEGHNVLDLRDVEKRLDAKRTQQIAEAMAAEPAVATAPEPVTLVEEPELLEQPSSSPHTRRHMTSAPSSSHWAGSLWHRLSSMSGTTDSKERPPHKHRRPSVVRHRTSTLPITGAPGFDPQSSQHWNHGHWSLNAQAEREREKHPIPVSLQGRREDTDTVIESWHAARLQAQLPRRLRLGKSWSLVYSLDQHGASLATLYSKVGSALDPQKRRTAPSEAWLRGASTVAQSAVLGTQTSTGTLEGGLDPSDAGIVLAIRDTNDHVFGAFINEPLHVSSHYYGNGECFLWKTVQRRLPMPPSASDGDASEHDDLHPDLAIEVFRWTGKNDYVVLSESDYLSVGGGDGRYGLWVDEKLDKGLSAKCPAFHNEVLCHGQESSASQAVNDETTPQMDLLVDVLDKQPPSAETGKFRILGVEVWAVGLD</sequence>
<accession>A0AAF0EKE2</accession>
<dbReference type="GO" id="GO:0006979">
    <property type="term" value="P:response to oxidative stress"/>
    <property type="evidence" value="ECO:0007669"/>
    <property type="project" value="TreeGrafter"/>
</dbReference>
<protein>
    <recommendedName>
        <fullName evidence="4">Oxidation resistance protein 1</fullName>
    </recommendedName>
</protein>
<dbReference type="PROSITE" id="PS51886">
    <property type="entry name" value="TLDC"/>
    <property type="match status" value="1"/>
</dbReference>
<keyword evidence="3" id="KW-0496">Mitochondrion</keyword>
<dbReference type="PANTHER" id="PTHR23354:SF62">
    <property type="entry name" value="MUSTARD, ISOFORM V"/>
    <property type="match status" value="1"/>
</dbReference>
<gene>
    <name evidence="7" type="primary">OXR1</name>
    <name evidence="7" type="ORF">MNAN1_002995</name>
</gene>
<evidence type="ECO:0000256" key="4">
    <source>
        <dbReference type="ARBA" id="ARBA00040604"/>
    </source>
</evidence>
<reference evidence="7" key="1">
    <citation type="submission" date="2023-03" db="EMBL/GenBank/DDBJ databases">
        <title>Mating type loci evolution in Malassezia.</title>
        <authorList>
            <person name="Coelho M.A."/>
        </authorList>
    </citation>
    <scope>NUCLEOTIDE SEQUENCE</scope>
    <source>
        <strain evidence="7">CBS 9557</strain>
    </source>
</reference>
<evidence type="ECO:0000256" key="2">
    <source>
        <dbReference type="ARBA" id="ARBA00009540"/>
    </source>
</evidence>
<dbReference type="GO" id="GO:0005739">
    <property type="term" value="C:mitochondrion"/>
    <property type="evidence" value="ECO:0007669"/>
    <property type="project" value="UniProtKB-SubCell"/>
</dbReference>
<dbReference type="AlphaFoldDB" id="A0AAF0EKE2"/>
<evidence type="ECO:0000256" key="5">
    <source>
        <dbReference type="SAM" id="MobiDB-lite"/>
    </source>
</evidence>
<feature type="compositionally biased region" description="Basic and acidic residues" evidence="5">
    <location>
        <begin position="31"/>
        <end position="40"/>
    </location>
</feature>
<proteinExistence type="inferred from homology"/>
<evidence type="ECO:0000256" key="3">
    <source>
        <dbReference type="ARBA" id="ARBA00023128"/>
    </source>
</evidence>
<dbReference type="SMART" id="SM00584">
    <property type="entry name" value="TLDc"/>
    <property type="match status" value="1"/>
</dbReference>
<keyword evidence="8" id="KW-1185">Reference proteome</keyword>
<dbReference type="InterPro" id="IPR006571">
    <property type="entry name" value="TLDc_dom"/>
</dbReference>
<dbReference type="Proteomes" id="UP001213623">
    <property type="component" value="Chromosome 5"/>
</dbReference>
<organism evidence="7 8">
    <name type="scientific">Malassezia nana</name>
    <dbReference type="NCBI Taxonomy" id="180528"/>
    <lineage>
        <taxon>Eukaryota</taxon>
        <taxon>Fungi</taxon>
        <taxon>Dikarya</taxon>
        <taxon>Basidiomycota</taxon>
        <taxon>Ustilaginomycotina</taxon>
        <taxon>Malasseziomycetes</taxon>
        <taxon>Malasseziales</taxon>
        <taxon>Malasseziaceae</taxon>
        <taxon>Malassezia</taxon>
    </lineage>
</organism>
<feature type="domain" description="TLDc" evidence="6">
    <location>
        <begin position="189"/>
        <end position="451"/>
    </location>
</feature>
<evidence type="ECO:0000259" key="6">
    <source>
        <dbReference type="PROSITE" id="PS51886"/>
    </source>
</evidence>
<dbReference type="EMBL" id="CP119896">
    <property type="protein sequence ID" value="WFD27987.1"/>
    <property type="molecule type" value="Genomic_DNA"/>
</dbReference>
<feature type="compositionally biased region" description="Basic residues" evidence="5">
    <location>
        <begin position="123"/>
        <end position="137"/>
    </location>
</feature>
<evidence type="ECO:0000256" key="1">
    <source>
        <dbReference type="ARBA" id="ARBA00004173"/>
    </source>
</evidence>
<name>A0AAF0EKE2_9BASI</name>
<comment type="subcellular location">
    <subcellularLocation>
        <location evidence="1">Mitochondrion</location>
    </subcellularLocation>
</comment>
<dbReference type="Pfam" id="PF07534">
    <property type="entry name" value="TLD"/>
    <property type="match status" value="1"/>
</dbReference>